<dbReference type="Proteomes" id="UP000230821">
    <property type="component" value="Unassembled WGS sequence"/>
</dbReference>
<sequence>MEQFQVTYTVEAVRQTYAPNFNLIERFWKLAKEKLVNNTYYKKYKTVRTHVFQFLNHVDEYVEELKTLLVEKFQSIPVKTI</sequence>
<name>A0A2G6K8X2_9BACT</name>
<dbReference type="AlphaFoldDB" id="A0A2G6K8X2"/>
<evidence type="ECO:0008006" key="3">
    <source>
        <dbReference type="Google" id="ProtNLM"/>
    </source>
</evidence>
<accession>A0A2G6K8X2</accession>
<evidence type="ECO:0000313" key="2">
    <source>
        <dbReference type="Proteomes" id="UP000230821"/>
    </source>
</evidence>
<protein>
    <recommendedName>
        <fullName evidence="3">Transposase</fullName>
    </recommendedName>
</protein>
<dbReference type="EMBL" id="PDSK01000146">
    <property type="protein sequence ID" value="PIE31432.1"/>
    <property type="molecule type" value="Genomic_DNA"/>
</dbReference>
<reference evidence="1 2" key="1">
    <citation type="submission" date="2017-10" db="EMBL/GenBank/DDBJ databases">
        <title>Novel microbial diversity and functional potential in the marine mammal oral microbiome.</title>
        <authorList>
            <person name="Dudek N.K."/>
            <person name="Sun C.L."/>
            <person name="Burstein D."/>
            <person name="Kantor R.S."/>
            <person name="Aliaga Goltsman D.S."/>
            <person name="Bik E.M."/>
            <person name="Thomas B.C."/>
            <person name="Banfield J.F."/>
            <person name="Relman D.A."/>
        </authorList>
    </citation>
    <scope>NUCLEOTIDE SEQUENCE [LARGE SCALE GENOMIC DNA]</scope>
    <source>
        <strain evidence="1">DOLJORAL78_47_16</strain>
    </source>
</reference>
<comment type="caution">
    <text evidence="1">The sequence shown here is derived from an EMBL/GenBank/DDBJ whole genome shotgun (WGS) entry which is preliminary data.</text>
</comment>
<evidence type="ECO:0000313" key="1">
    <source>
        <dbReference type="EMBL" id="PIE31432.1"/>
    </source>
</evidence>
<organism evidence="1 2">
    <name type="scientific">candidate division KSB3 bacterium</name>
    <dbReference type="NCBI Taxonomy" id="2044937"/>
    <lineage>
        <taxon>Bacteria</taxon>
        <taxon>candidate division KSB3</taxon>
    </lineage>
</organism>
<gene>
    <name evidence="1" type="ORF">CSA56_18320</name>
</gene>
<proteinExistence type="predicted"/>